<gene>
    <name evidence="1" type="ORF">J2S55_000473</name>
</gene>
<dbReference type="RefSeq" id="WP_306856938.1">
    <property type="nucleotide sequence ID" value="NZ_JAUSRB010000001.1"/>
</dbReference>
<accession>A0ABT9QXG0</accession>
<name>A0ABT9QXG0_9ACTN</name>
<evidence type="ECO:0000313" key="1">
    <source>
        <dbReference type="EMBL" id="MDP9861214.1"/>
    </source>
</evidence>
<proteinExistence type="predicted"/>
<protein>
    <submittedName>
        <fullName evidence="1">RNA polymerase subunit RPABC4/transcription elongation factor Spt4</fullName>
    </submittedName>
</protein>
<dbReference type="EMBL" id="JAUSRB010000001">
    <property type="protein sequence ID" value="MDP9861214.1"/>
    <property type="molecule type" value="Genomic_DNA"/>
</dbReference>
<evidence type="ECO:0000313" key="2">
    <source>
        <dbReference type="Proteomes" id="UP001230426"/>
    </source>
</evidence>
<reference evidence="1 2" key="1">
    <citation type="submission" date="2023-07" db="EMBL/GenBank/DDBJ databases">
        <title>Sequencing the genomes of 1000 actinobacteria strains.</title>
        <authorList>
            <person name="Klenk H.-P."/>
        </authorList>
    </citation>
    <scope>NUCLEOTIDE SEQUENCE [LARGE SCALE GENOMIC DNA]</scope>
    <source>
        <strain evidence="1 2">DSM 44109</strain>
    </source>
</reference>
<keyword evidence="1" id="KW-0251">Elongation factor</keyword>
<organism evidence="1 2">
    <name type="scientific">Streptosporangium brasiliense</name>
    <dbReference type="NCBI Taxonomy" id="47480"/>
    <lineage>
        <taxon>Bacteria</taxon>
        <taxon>Bacillati</taxon>
        <taxon>Actinomycetota</taxon>
        <taxon>Actinomycetes</taxon>
        <taxon>Streptosporangiales</taxon>
        <taxon>Streptosporangiaceae</taxon>
        <taxon>Streptosporangium</taxon>
    </lineage>
</organism>
<comment type="caution">
    <text evidence="1">The sequence shown here is derived from an EMBL/GenBank/DDBJ whole genome shotgun (WGS) entry which is preliminary data.</text>
</comment>
<keyword evidence="1" id="KW-0648">Protein biosynthesis</keyword>
<keyword evidence="2" id="KW-1185">Reference proteome</keyword>
<dbReference type="GO" id="GO:0003746">
    <property type="term" value="F:translation elongation factor activity"/>
    <property type="evidence" value="ECO:0007669"/>
    <property type="project" value="UniProtKB-KW"/>
</dbReference>
<dbReference type="Proteomes" id="UP001230426">
    <property type="component" value="Unassembled WGS sequence"/>
</dbReference>
<sequence length="58" mass="6968">MTRSELVCPLCQGTEFQQEHGRVDSRWGITSHRITLMICVRCRYILQFYDKHSIFDFD</sequence>